<reference evidence="2 3" key="1">
    <citation type="submission" date="2019-02" db="EMBL/GenBank/DDBJ databases">
        <title>Emended description of the genus Rhodopseudomonas and description of Rhodopseudomonas albus sp. nov., a non-phototrophic, heavy-metal-tolerant bacterium isolated from garden soil.</title>
        <authorList>
            <person name="Bao Z."/>
            <person name="Cao W.W."/>
            <person name="Sato Y."/>
            <person name="Nishizawa T."/>
            <person name="Zhao J."/>
            <person name="Guo Y."/>
            <person name="Ohta H."/>
        </authorList>
    </citation>
    <scope>NUCLEOTIDE SEQUENCE [LARGE SCALE GENOMIC DNA]</scope>
    <source>
        <strain evidence="2 3">SK50-23</strain>
    </source>
</reference>
<gene>
    <name evidence="2" type="ORF">RPMA_08960</name>
</gene>
<protein>
    <submittedName>
        <fullName evidence="2">Type II toxin-antitoxin system RelE/ParE family toxin</fullName>
    </submittedName>
</protein>
<dbReference type="EMBL" id="CP036498">
    <property type="protein sequence ID" value="QUS38938.1"/>
    <property type="molecule type" value="Genomic_DNA"/>
</dbReference>
<organism evidence="2 3">
    <name type="scientific">Tardiphaga alba</name>
    <dbReference type="NCBI Taxonomy" id="340268"/>
    <lineage>
        <taxon>Bacteria</taxon>
        <taxon>Pseudomonadati</taxon>
        <taxon>Pseudomonadota</taxon>
        <taxon>Alphaproteobacteria</taxon>
        <taxon>Hyphomicrobiales</taxon>
        <taxon>Nitrobacteraceae</taxon>
        <taxon>Tardiphaga</taxon>
    </lineage>
</organism>
<evidence type="ECO:0000313" key="2">
    <source>
        <dbReference type="EMBL" id="QUS38938.1"/>
    </source>
</evidence>
<sequence length="73" mass="8409">MREILRQPGVLREIFKALPHLQTFPHLGRQTQATGIRQINVKFGGSGYVIRYSVEPTSDIVITRIWHAREARP</sequence>
<keyword evidence="3" id="KW-1185">Reference proteome</keyword>
<dbReference type="Proteomes" id="UP000682843">
    <property type="component" value="Chromosome"/>
</dbReference>
<accession>A0ABX8A5M3</accession>
<dbReference type="InterPro" id="IPR007712">
    <property type="entry name" value="RelE/ParE_toxin"/>
</dbReference>
<evidence type="ECO:0000313" key="3">
    <source>
        <dbReference type="Proteomes" id="UP000682843"/>
    </source>
</evidence>
<keyword evidence="1" id="KW-1277">Toxin-antitoxin system</keyword>
<dbReference type="InterPro" id="IPR035093">
    <property type="entry name" value="RelE/ParE_toxin_dom_sf"/>
</dbReference>
<dbReference type="RefSeq" id="WP_211912482.1">
    <property type="nucleotide sequence ID" value="NZ_CP036498.1"/>
</dbReference>
<evidence type="ECO:0000256" key="1">
    <source>
        <dbReference type="ARBA" id="ARBA00022649"/>
    </source>
</evidence>
<name>A0ABX8A5M3_9BRAD</name>
<proteinExistence type="predicted"/>
<dbReference type="Pfam" id="PF05016">
    <property type="entry name" value="ParE_toxin"/>
    <property type="match status" value="1"/>
</dbReference>
<dbReference type="Gene3D" id="3.30.2310.20">
    <property type="entry name" value="RelE-like"/>
    <property type="match status" value="1"/>
</dbReference>